<keyword evidence="3" id="KW-1185">Reference proteome</keyword>
<feature type="domain" description="DUF7344" evidence="1">
    <location>
        <begin position="3"/>
        <end position="77"/>
    </location>
</feature>
<name>A0ABD5RQT8_9EURY</name>
<dbReference type="EMBL" id="JBHSQH010000001">
    <property type="protein sequence ID" value="MFC5972604.1"/>
    <property type="molecule type" value="Genomic_DNA"/>
</dbReference>
<evidence type="ECO:0000259" key="1">
    <source>
        <dbReference type="Pfam" id="PF24035"/>
    </source>
</evidence>
<protein>
    <recommendedName>
        <fullName evidence="1">DUF7344 domain-containing protein</fullName>
    </recommendedName>
</protein>
<proteinExistence type="predicted"/>
<gene>
    <name evidence="2" type="ORF">ACFPYI_14800</name>
</gene>
<accession>A0ABD5RQT8</accession>
<dbReference type="AlphaFoldDB" id="A0ABD5RQT8"/>
<dbReference type="RefSeq" id="WP_247416142.1">
    <property type="nucleotide sequence ID" value="NZ_JALLGW010000001.1"/>
</dbReference>
<evidence type="ECO:0000313" key="3">
    <source>
        <dbReference type="Proteomes" id="UP001596099"/>
    </source>
</evidence>
<reference evidence="2 3" key="1">
    <citation type="journal article" date="2019" name="Int. J. Syst. Evol. Microbiol.">
        <title>The Global Catalogue of Microorganisms (GCM) 10K type strain sequencing project: providing services to taxonomists for standard genome sequencing and annotation.</title>
        <authorList>
            <consortium name="The Broad Institute Genomics Platform"/>
            <consortium name="The Broad Institute Genome Sequencing Center for Infectious Disease"/>
            <person name="Wu L."/>
            <person name="Ma J."/>
        </authorList>
    </citation>
    <scope>NUCLEOTIDE SEQUENCE [LARGE SCALE GENOMIC DNA]</scope>
    <source>
        <strain evidence="2 3">CGMCC 1.12543</strain>
    </source>
</reference>
<dbReference type="InterPro" id="IPR055768">
    <property type="entry name" value="DUF7344"/>
</dbReference>
<comment type="caution">
    <text evidence="2">The sequence shown here is derived from an EMBL/GenBank/DDBJ whole genome shotgun (WGS) entry which is preliminary data.</text>
</comment>
<evidence type="ECO:0000313" key="2">
    <source>
        <dbReference type="EMBL" id="MFC5972604.1"/>
    </source>
</evidence>
<organism evidence="2 3">
    <name type="scientific">Halomarina salina</name>
    <dbReference type="NCBI Taxonomy" id="1872699"/>
    <lineage>
        <taxon>Archaea</taxon>
        <taxon>Methanobacteriati</taxon>
        <taxon>Methanobacteriota</taxon>
        <taxon>Stenosarchaea group</taxon>
        <taxon>Halobacteria</taxon>
        <taxon>Halobacteriales</taxon>
        <taxon>Natronomonadaceae</taxon>
        <taxon>Halomarina</taxon>
    </lineage>
</organism>
<sequence>MAEELRRETLRLLLNQSEEWDVSSLATELVARESDIQPSDVGEEHQKRVVVALLHRDLPKLADADVVEFDFENERVTTGDHIDDLDPLL</sequence>
<dbReference type="Pfam" id="PF24035">
    <property type="entry name" value="DUF7344"/>
    <property type="match status" value="1"/>
</dbReference>
<dbReference type="Proteomes" id="UP001596099">
    <property type="component" value="Unassembled WGS sequence"/>
</dbReference>